<proteinExistence type="predicted"/>
<organism evidence="1 2">
    <name type="scientific">Actinomadura adrarensis</name>
    <dbReference type="NCBI Taxonomy" id="1819600"/>
    <lineage>
        <taxon>Bacteria</taxon>
        <taxon>Bacillati</taxon>
        <taxon>Actinomycetota</taxon>
        <taxon>Actinomycetes</taxon>
        <taxon>Streptosporangiales</taxon>
        <taxon>Thermomonosporaceae</taxon>
        <taxon>Actinomadura</taxon>
    </lineage>
</organism>
<dbReference type="PANTHER" id="PTHR35526:SF3">
    <property type="entry name" value="ANTI-SIGMA-F FACTOR RSBW"/>
    <property type="match status" value="1"/>
</dbReference>
<dbReference type="InterPro" id="IPR050267">
    <property type="entry name" value="Anti-sigma-factor_SerPK"/>
</dbReference>
<keyword evidence="1" id="KW-0067">ATP-binding</keyword>
<accession>A0ABW3CBH8</accession>
<dbReference type="Proteomes" id="UP001597083">
    <property type="component" value="Unassembled WGS sequence"/>
</dbReference>
<keyword evidence="2" id="KW-1185">Reference proteome</keyword>
<dbReference type="EMBL" id="JBHTIR010000175">
    <property type="protein sequence ID" value="MFD0850892.1"/>
    <property type="molecule type" value="Genomic_DNA"/>
</dbReference>
<evidence type="ECO:0000313" key="2">
    <source>
        <dbReference type="Proteomes" id="UP001597083"/>
    </source>
</evidence>
<protein>
    <submittedName>
        <fullName evidence="1">ATP-binding protein</fullName>
    </submittedName>
</protein>
<keyword evidence="1" id="KW-0547">Nucleotide-binding</keyword>
<dbReference type="PANTHER" id="PTHR35526">
    <property type="entry name" value="ANTI-SIGMA-F FACTOR RSBW-RELATED"/>
    <property type="match status" value="1"/>
</dbReference>
<comment type="caution">
    <text evidence="1">The sequence shown here is derived from an EMBL/GenBank/DDBJ whole genome shotgun (WGS) entry which is preliminary data.</text>
</comment>
<gene>
    <name evidence="1" type="ORF">ACFQ07_01495</name>
</gene>
<reference evidence="2" key="1">
    <citation type="journal article" date="2019" name="Int. J. Syst. Evol. Microbiol.">
        <title>The Global Catalogue of Microorganisms (GCM) 10K type strain sequencing project: providing services to taxonomists for standard genome sequencing and annotation.</title>
        <authorList>
            <consortium name="The Broad Institute Genomics Platform"/>
            <consortium name="The Broad Institute Genome Sequencing Center for Infectious Disease"/>
            <person name="Wu L."/>
            <person name="Ma J."/>
        </authorList>
    </citation>
    <scope>NUCLEOTIDE SEQUENCE [LARGE SCALE GENOMIC DNA]</scope>
    <source>
        <strain evidence="2">JCM 31696</strain>
    </source>
</reference>
<dbReference type="InterPro" id="IPR036890">
    <property type="entry name" value="HATPase_C_sf"/>
</dbReference>
<name>A0ABW3CBH8_9ACTN</name>
<dbReference type="Gene3D" id="3.30.565.10">
    <property type="entry name" value="Histidine kinase-like ATPase, C-terminal domain"/>
    <property type="match status" value="1"/>
</dbReference>
<sequence>MTELKLPTEYIDDAEISISELATNAHLHPEDPSTPPEIWIWASTAPLPELVFSVFDACRNRLPLPSRRAPDALEEHGNGLAIVQSLAYETSSYYTRSRLAPKPVQGKVTRFTQVVSIPWPKPEHAITEPIAAVRLLLALQSRGVSASLRRAMSALNVVIHDELVVRANVDAYHWRALPGHCTFPFIDLHETVEAVIAHVDASSECRT</sequence>
<dbReference type="GO" id="GO:0005524">
    <property type="term" value="F:ATP binding"/>
    <property type="evidence" value="ECO:0007669"/>
    <property type="project" value="UniProtKB-KW"/>
</dbReference>
<evidence type="ECO:0000313" key="1">
    <source>
        <dbReference type="EMBL" id="MFD0850892.1"/>
    </source>
</evidence>